<protein>
    <recommendedName>
        <fullName evidence="3">RRM domain-containing protein</fullName>
    </recommendedName>
</protein>
<dbReference type="InterPro" id="IPR035979">
    <property type="entry name" value="RBD_domain_sf"/>
</dbReference>
<proteinExistence type="predicted"/>
<name>A0A165Y784_9AGAM</name>
<keyword evidence="2" id="KW-1185">Reference proteome</keyword>
<organism evidence="1 2">
    <name type="scientific">Athelia psychrophila</name>
    <dbReference type="NCBI Taxonomy" id="1759441"/>
    <lineage>
        <taxon>Eukaryota</taxon>
        <taxon>Fungi</taxon>
        <taxon>Dikarya</taxon>
        <taxon>Basidiomycota</taxon>
        <taxon>Agaricomycotina</taxon>
        <taxon>Agaricomycetes</taxon>
        <taxon>Agaricomycetidae</taxon>
        <taxon>Atheliales</taxon>
        <taxon>Atheliaceae</taxon>
        <taxon>Athelia</taxon>
    </lineage>
</organism>
<dbReference type="OrthoDB" id="4726at2759"/>
<dbReference type="Gene3D" id="3.30.70.330">
    <property type="match status" value="1"/>
</dbReference>
<evidence type="ECO:0008006" key="3">
    <source>
        <dbReference type="Google" id="ProtNLM"/>
    </source>
</evidence>
<reference evidence="1 2" key="1">
    <citation type="journal article" date="2016" name="Mol. Biol. Evol.">
        <title>Comparative Genomics of Early-Diverging Mushroom-Forming Fungi Provides Insights into the Origins of Lignocellulose Decay Capabilities.</title>
        <authorList>
            <person name="Nagy L.G."/>
            <person name="Riley R."/>
            <person name="Tritt A."/>
            <person name="Adam C."/>
            <person name="Daum C."/>
            <person name="Floudas D."/>
            <person name="Sun H."/>
            <person name="Yadav J.S."/>
            <person name="Pangilinan J."/>
            <person name="Larsson K.H."/>
            <person name="Matsuura K."/>
            <person name="Barry K."/>
            <person name="Labutti K."/>
            <person name="Kuo R."/>
            <person name="Ohm R.A."/>
            <person name="Bhattacharya S.S."/>
            <person name="Shirouzu T."/>
            <person name="Yoshinaga Y."/>
            <person name="Martin F.M."/>
            <person name="Grigoriev I.V."/>
            <person name="Hibbett D.S."/>
        </authorList>
    </citation>
    <scope>NUCLEOTIDE SEQUENCE [LARGE SCALE GENOMIC DNA]</scope>
    <source>
        <strain evidence="1 2">CBS 109695</strain>
    </source>
</reference>
<evidence type="ECO:0000313" key="1">
    <source>
        <dbReference type="EMBL" id="KZP09277.1"/>
    </source>
</evidence>
<evidence type="ECO:0000313" key="2">
    <source>
        <dbReference type="Proteomes" id="UP000076532"/>
    </source>
</evidence>
<dbReference type="AlphaFoldDB" id="A0A165Y784"/>
<dbReference type="InterPro" id="IPR012677">
    <property type="entry name" value="Nucleotide-bd_a/b_plait_sf"/>
</dbReference>
<gene>
    <name evidence="1" type="ORF">FIBSPDRAFT_900645</name>
</gene>
<dbReference type="STRING" id="436010.A0A165Y784"/>
<dbReference type="GO" id="GO:0003676">
    <property type="term" value="F:nucleic acid binding"/>
    <property type="evidence" value="ECO:0007669"/>
    <property type="project" value="InterPro"/>
</dbReference>
<sequence>MAISRIIRLHALSSGTTESSAYSASFDWKPLTLPPVSMVKWKRGSDLILVPPPTSGLSYYQSTLNTDAPPVWRLRNACQLLPFMQLLLAACIRNLILRTAVTDSDALHQRLPYLTTPHSARLQFLGLRVAVTCFGALHQLFRCWPPHCDARTLKTRAPAVRPVSAVHKISLRRQRERENGKIKAKEALRLATKKRDYHYVYVGNILSATTEAMLRHQFKSCSAIKKITIRCSAGVPLTGEASVHIGRKGLFYATVVFERIQSISKALKLDGAVLGEYPLKVCLSPGDLPDLELLVTQRIQRLLERRGTIYPTRLPGSMPDPTERVIASDQVRQQRAFDTPLIQTPEMHKIVHAGWPVIYIAIERQEYDEVAAKAPPTTPASLWDQAAGSGELTLGAGNSHCAEAEI</sequence>
<dbReference type="EMBL" id="KV417704">
    <property type="protein sequence ID" value="KZP09277.1"/>
    <property type="molecule type" value="Genomic_DNA"/>
</dbReference>
<accession>A0A165Y784</accession>
<dbReference type="SUPFAM" id="SSF54928">
    <property type="entry name" value="RNA-binding domain, RBD"/>
    <property type="match status" value="1"/>
</dbReference>
<dbReference type="Proteomes" id="UP000076532">
    <property type="component" value="Unassembled WGS sequence"/>
</dbReference>